<evidence type="ECO:0000313" key="2">
    <source>
        <dbReference type="EMBL" id="KAK4877252.1"/>
    </source>
</evidence>
<dbReference type="AlphaFoldDB" id="A0AAN7PVP6"/>
<sequence>MLKFQKLFPKKCSIIAMVHVSPLPGTPFYGGCMQKIVDKACRETEIYINNQVDGIIIENMHDVPYVKSKHFGPETIAVMTKVCAEVKRLIPMKVPCGIQILTGGNREALAVAKACDFNFIRSEGFVFSHIGDEGFIDSDAGVLLRYRRNIDAEDVLIFTDIKKKHSSHTITNDVSLIETAHAAEFFHSDGVVLTGTCTGKPADARELIGLKQNCNLPIIIGSGVTVENLNQYLSADALIIGSHFKIDGNWANDVSSNCVQLFMEAKNKL</sequence>
<comment type="similarity">
    <text evidence="1">Belongs to the BtpA family.</text>
</comment>
<evidence type="ECO:0008006" key="4">
    <source>
        <dbReference type="Google" id="ProtNLM"/>
    </source>
</evidence>
<protein>
    <recommendedName>
        <fullName evidence="4">BtpA</fullName>
    </recommendedName>
</protein>
<dbReference type="EMBL" id="JARPUR010000004">
    <property type="protein sequence ID" value="KAK4877252.1"/>
    <property type="molecule type" value="Genomic_DNA"/>
</dbReference>
<dbReference type="Proteomes" id="UP001353858">
    <property type="component" value="Unassembled WGS sequence"/>
</dbReference>
<gene>
    <name evidence="2" type="ORF">RN001_009758</name>
</gene>
<name>A0AAN7PVP6_9COLE</name>
<proteinExistence type="inferred from homology"/>
<organism evidence="2 3">
    <name type="scientific">Aquatica leii</name>
    <dbReference type="NCBI Taxonomy" id="1421715"/>
    <lineage>
        <taxon>Eukaryota</taxon>
        <taxon>Metazoa</taxon>
        <taxon>Ecdysozoa</taxon>
        <taxon>Arthropoda</taxon>
        <taxon>Hexapoda</taxon>
        <taxon>Insecta</taxon>
        <taxon>Pterygota</taxon>
        <taxon>Neoptera</taxon>
        <taxon>Endopterygota</taxon>
        <taxon>Coleoptera</taxon>
        <taxon>Polyphaga</taxon>
        <taxon>Elateriformia</taxon>
        <taxon>Elateroidea</taxon>
        <taxon>Lampyridae</taxon>
        <taxon>Luciolinae</taxon>
        <taxon>Aquatica</taxon>
    </lineage>
</organism>
<comment type="caution">
    <text evidence="2">The sequence shown here is derived from an EMBL/GenBank/DDBJ whole genome shotgun (WGS) entry which is preliminary data.</text>
</comment>
<dbReference type="InterPro" id="IPR011060">
    <property type="entry name" value="RibuloseP-bd_barrel"/>
</dbReference>
<reference evidence="3" key="1">
    <citation type="submission" date="2023-01" db="EMBL/GenBank/DDBJ databases">
        <title>Key to firefly adult light organ development and bioluminescence: homeobox transcription factors regulate luciferase expression and transportation to peroxisome.</title>
        <authorList>
            <person name="Fu X."/>
        </authorList>
    </citation>
    <scope>NUCLEOTIDE SEQUENCE [LARGE SCALE GENOMIC DNA]</scope>
</reference>
<evidence type="ECO:0000256" key="1">
    <source>
        <dbReference type="ARBA" id="ARBA00006007"/>
    </source>
</evidence>
<dbReference type="SUPFAM" id="SSF51366">
    <property type="entry name" value="Ribulose-phoshate binding barrel"/>
    <property type="match status" value="1"/>
</dbReference>
<accession>A0AAN7PVP6</accession>
<dbReference type="PANTHER" id="PTHR21381">
    <property type="entry name" value="ZGC:162297"/>
    <property type="match status" value="1"/>
</dbReference>
<dbReference type="Pfam" id="PF03437">
    <property type="entry name" value="BtpA"/>
    <property type="match status" value="1"/>
</dbReference>
<dbReference type="InterPro" id="IPR005137">
    <property type="entry name" value="BtpA"/>
</dbReference>
<dbReference type="PANTHER" id="PTHR21381:SF3">
    <property type="entry name" value="SGC REGION PROTEIN SGCQ-RELATED"/>
    <property type="match status" value="1"/>
</dbReference>
<evidence type="ECO:0000313" key="3">
    <source>
        <dbReference type="Proteomes" id="UP001353858"/>
    </source>
</evidence>
<keyword evidence="3" id="KW-1185">Reference proteome</keyword>
<dbReference type="PIRSF" id="PIRSF005956">
    <property type="entry name" value="BtpA"/>
    <property type="match status" value="1"/>
</dbReference>
<dbReference type="NCBIfam" id="TIGR00259">
    <property type="entry name" value="thylakoid_BtpA"/>
    <property type="match status" value="1"/>
</dbReference>